<comment type="caution">
    <text evidence="2">The sequence shown here is derived from an EMBL/GenBank/DDBJ whole genome shotgun (WGS) entry which is preliminary data.</text>
</comment>
<keyword evidence="1" id="KW-0472">Membrane</keyword>
<keyword evidence="3" id="KW-1185">Reference proteome</keyword>
<dbReference type="Proteomes" id="UP001055102">
    <property type="component" value="Unassembled WGS sequence"/>
</dbReference>
<gene>
    <name evidence="2" type="ORF">AOPFMNJM_2774</name>
</gene>
<dbReference type="EMBL" id="BPQR01000045">
    <property type="protein sequence ID" value="GJE07445.1"/>
    <property type="molecule type" value="Genomic_DNA"/>
</dbReference>
<protein>
    <recommendedName>
        <fullName evidence="4">FAR-17a/AIG1-like protein</fullName>
    </recommendedName>
</protein>
<keyword evidence="1" id="KW-1133">Transmembrane helix</keyword>
<reference evidence="2" key="1">
    <citation type="journal article" date="2021" name="Front. Microbiol.">
        <title>Comprehensive Comparative Genomics and Phenotyping of Methylobacterium Species.</title>
        <authorList>
            <person name="Alessa O."/>
            <person name="Ogura Y."/>
            <person name="Fujitani Y."/>
            <person name="Takami H."/>
            <person name="Hayashi T."/>
            <person name="Sahin N."/>
            <person name="Tani A."/>
        </authorList>
    </citation>
    <scope>NUCLEOTIDE SEQUENCE</scope>
    <source>
        <strain evidence="2">LMG 23639</strain>
    </source>
</reference>
<feature type="transmembrane region" description="Helical" evidence="1">
    <location>
        <begin position="27"/>
        <end position="49"/>
    </location>
</feature>
<feature type="transmembrane region" description="Helical" evidence="1">
    <location>
        <begin position="61"/>
        <end position="82"/>
    </location>
</feature>
<dbReference type="NCBIfam" id="NF038065">
    <property type="entry name" value="Pr6Pr"/>
    <property type="match status" value="1"/>
</dbReference>
<dbReference type="RefSeq" id="WP_238276610.1">
    <property type="nucleotide sequence ID" value="NZ_BPQR01000045.1"/>
</dbReference>
<feature type="transmembrane region" description="Helical" evidence="1">
    <location>
        <begin position="94"/>
        <end position="114"/>
    </location>
</feature>
<evidence type="ECO:0008006" key="4">
    <source>
        <dbReference type="Google" id="ProtNLM"/>
    </source>
</evidence>
<feature type="transmembrane region" description="Helical" evidence="1">
    <location>
        <begin position="126"/>
        <end position="147"/>
    </location>
</feature>
<reference evidence="2" key="2">
    <citation type="submission" date="2021-08" db="EMBL/GenBank/DDBJ databases">
        <authorList>
            <person name="Tani A."/>
            <person name="Ola A."/>
            <person name="Ogura Y."/>
            <person name="Katsura K."/>
            <person name="Hayashi T."/>
        </authorList>
    </citation>
    <scope>NUCLEOTIDE SEQUENCE</scope>
    <source>
        <strain evidence="2">LMG 23639</strain>
    </source>
</reference>
<feature type="transmembrane region" description="Helical" evidence="1">
    <location>
        <begin position="159"/>
        <end position="180"/>
    </location>
</feature>
<organism evidence="2 3">
    <name type="scientific">Methylobacterium jeotgali</name>
    <dbReference type="NCBI Taxonomy" id="381630"/>
    <lineage>
        <taxon>Bacteria</taxon>
        <taxon>Pseudomonadati</taxon>
        <taxon>Pseudomonadota</taxon>
        <taxon>Alphaproteobacteria</taxon>
        <taxon>Hyphomicrobiales</taxon>
        <taxon>Methylobacteriaceae</taxon>
        <taxon>Methylobacterium</taxon>
    </lineage>
</organism>
<evidence type="ECO:0000313" key="2">
    <source>
        <dbReference type="EMBL" id="GJE07445.1"/>
    </source>
</evidence>
<dbReference type="InterPro" id="IPR049713">
    <property type="entry name" value="Pr6Pr-like"/>
</dbReference>
<keyword evidence="1" id="KW-0812">Transmembrane</keyword>
<evidence type="ECO:0000313" key="3">
    <source>
        <dbReference type="Proteomes" id="UP001055102"/>
    </source>
</evidence>
<name>A0ABQ4SZS8_9HYPH</name>
<accession>A0ABQ4SZS8</accession>
<feature type="transmembrane region" description="Helical" evidence="1">
    <location>
        <begin position="192"/>
        <end position="218"/>
    </location>
</feature>
<evidence type="ECO:0000256" key="1">
    <source>
        <dbReference type="SAM" id="Phobius"/>
    </source>
</evidence>
<sequence>MADASLQRMDDPARPGRWPMDGPAARICAALVALAAWTGLAAGCTAVFGRTGSVGATAWVMLGYFTNTTGLLAAVLFTALAANPRGLARPATRARAVAAAALMTLLVGIVQQALLRGLRPLAGPDLLADAMLHLVLPVAVPLFWLVFAGKGRLRRVDPLIWTAYPLAFLGYALVRGALGGRYAYPFIDGARFGWGTVAVTCAVIAAGFVAVGMALVALDRLLAGARPGRRGEEPDRS</sequence>
<proteinExistence type="predicted"/>